<geneLocation type="mitochondrion" evidence="20"/>
<dbReference type="InterPro" id="IPR001750">
    <property type="entry name" value="ND/Mrp_TM"/>
</dbReference>
<feature type="transmembrane region" description="Helical" evidence="18">
    <location>
        <begin position="193"/>
        <end position="213"/>
    </location>
</feature>
<evidence type="ECO:0000256" key="7">
    <source>
        <dbReference type="ARBA" id="ARBA00022660"/>
    </source>
</evidence>
<evidence type="ECO:0000256" key="13">
    <source>
        <dbReference type="ARBA" id="ARBA00023027"/>
    </source>
</evidence>
<evidence type="ECO:0000256" key="11">
    <source>
        <dbReference type="ARBA" id="ARBA00022982"/>
    </source>
</evidence>
<comment type="catalytic activity">
    <reaction evidence="17 18">
        <text>a ubiquinone + NADH + 5 H(+)(in) = a ubiquinol + NAD(+) + 4 H(+)(out)</text>
        <dbReference type="Rhea" id="RHEA:29091"/>
        <dbReference type="Rhea" id="RHEA-COMP:9565"/>
        <dbReference type="Rhea" id="RHEA-COMP:9566"/>
        <dbReference type="ChEBI" id="CHEBI:15378"/>
        <dbReference type="ChEBI" id="CHEBI:16389"/>
        <dbReference type="ChEBI" id="CHEBI:17976"/>
        <dbReference type="ChEBI" id="CHEBI:57540"/>
        <dbReference type="ChEBI" id="CHEBI:57945"/>
        <dbReference type="EC" id="7.1.1.2"/>
    </reaction>
</comment>
<name>A0A346RJI4_9CUCU</name>
<feature type="transmembrane region" description="Helical" evidence="18">
    <location>
        <begin position="142"/>
        <end position="163"/>
    </location>
</feature>
<comment type="function">
    <text evidence="1">Core subunit of the mitochondrial membrane respiratory chain NADH dehydrogenase (Complex I) that is believed to belong to the minimal assembly required for catalysis. Complex I functions in the transfer of electrons from NADH to the respiratory chain. The immediate electron acceptor for the enzyme is believed to be ubiquinone.</text>
</comment>
<keyword evidence="9 18" id="KW-0999">Mitochondrion inner membrane</keyword>
<dbReference type="InterPro" id="IPR003917">
    <property type="entry name" value="NADH_UbQ_OxRdtase_chain2"/>
</dbReference>
<evidence type="ECO:0000256" key="16">
    <source>
        <dbReference type="ARBA" id="ARBA00023136"/>
    </source>
</evidence>
<evidence type="ECO:0000256" key="12">
    <source>
        <dbReference type="ARBA" id="ARBA00022989"/>
    </source>
</evidence>
<keyword evidence="14 18" id="KW-0830">Ubiquinone</keyword>
<evidence type="ECO:0000256" key="14">
    <source>
        <dbReference type="ARBA" id="ARBA00023075"/>
    </source>
</evidence>
<feature type="transmembrane region" description="Helical" evidence="18">
    <location>
        <begin position="306"/>
        <end position="331"/>
    </location>
</feature>
<dbReference type="GO" id="GO:0006120">
    <property type="term" value="P:mitochondrial electron transport, NADH to ubiquinone"/>
    <property type="evidence" value="ECO:0007669"/>
    <property type="project" value="InterPro"/>
</dbReference>
<feature type="transmembrane region" description="Helical" evidence="18">
    <location>
        <begin position="7"/>
        <end position="26"/>
    </location>
</feature>
<evidence type="ECO:0000256" key="15">
    <source>
        <dbReference type="ARBA" id="ARBA00023128"/>
    </source>
</evidence>
<dbReference type="GO" id="GO:0005743">
    <property type="term" value="C:mitochondrial inner membrane"/>
    <property type="evidence" value="ECO:0007669"/>
    <property type="project" value="UniProtKB-SubCell"/>
</dbReference>
<feature type="transmembrane region" description="Helical" evidence="18">
    <location>
        <begin position="233"/>
        <end position="253"/>
    </location>
</feature>
<keyword evidence="8 18" id="KW-0812">Transmembrane</keyword>
<keyword evidence="6" id="KW-0813">Transport</keyword>
<reference evidence="20" key="1">
    <citation type="journal article" date="2018" name="J. ISSAAS">
        <title>The contribution of mitochondrial metagenomics to large-scale data mining and phylogenetic analysis of Coleoptera.</title>
        <authorList>
            <person name="Miller K."/>
            <person name="Linard B."/>
            <person name="Motyka M."/>
            <person name="Bocek M."/>
            <person name="Vogler A.P."/>
        </authorList>
    </citation>
    <scope>NUCLEOTIDE SEQUENCE</scope>
</reference>
<keyword evidence="12 18" id="KW-1133">Transmembrane helix</keyword>
<dbReference type="GO" id="GO:0008137">
    <property type="term" value="F:NADH dehydrogenase (ubiquinone) activity"/>
    <property type="evidence" value="ECO:0007669"/>
    <property type="project" value="UniProtKB-EC"/>
</dbReference>
<dbReference type="InterPro" id="IPR050175">
    <property type="entry name" value="Complex_I_Subunit_2"/>
</dbReference>
<evidence type="ECO:0000313" key="20">
    <source>
        <dbReference type="EMBL" id="AXS66231.1"/>
    </source>
</evidence>
<feature type="domain" description="NADH:quinone oxidoreductase/Mrp antiporter transmembrane" evidence="19">
    <location>
        <begin position="22"/>
        <end position="280"/>
    </location>
</feature>
<dbReference type="PANTHER" id="PTHR46552">
    <property type="entry name" value="NADH-UBIQUINONE OXIDOREDUCTASE CHAIN 2"/>
    <property type="match status" value="1"/>
</dbReference>
<evidence type="ECO:0000256" key="18">
    <source>
        <dbReference type="RuleBase" id="RU003403"/>
    </source>
</evidence>
<keyword evidence="13 18" id="KW-0520">NAD</keyword>
<evidence type="ECO:0000259" key="19">
    <source>
        <dbReference type="Pfam" id="PF00361"/>
    </source>
</evidence>
<evidence type="ECO:0000256" key="10">
    <source>
        <dbReference type="ARBA" id="ARBA00022967"/>
    </source>
</evidence>
<feature type="transmembrane region" description="Helical" evidence="18">
    <location>
        <begin position="265"/>
        <end position="285"/>
    </location>
</feature>
<dbReference type="Pfam" id="PF00361">
    <property type="entry name" value="Proton_antipo_M"/>
    <property type="match status" value="1"/>
</dbReference>
<evidence type="ECO:0000256" key="6">
    <source>
        <dbReference type="ARBA" id="ARBA00022448"/>
    </source>
</evidence>
<keyword evidence="16 18" id="KW-0472">Membrane</keyword>
<evidence type="ECO:0000256" key="1">
    <source>
        <dbReference type="ARBA" id="ARBA00003257"/>
    </source>
</evidence>
<dbReference type="EMBL" id="MG193484">
    <property type="protein sequence ID" value="AXS66231.1"/>
    <property type="molecule type" value="Genomic_DNA"/>
</dbReference>
<evidence type="ECO:0000256" key="8">
    <source>
        <dbReference type="ARBA" id="ARBA00022692"/>
    </source>
</evidence>
<evidence type="ECO:0000256" key="5">
    <source>
        <dbReference type="ARBA" id="ARBA00021008"/>
    </source>
</evidence>
<evidence type="ECO:0000256" key="4">
    <source>
        <dbReference type="ARBA" id="ARBA00012944"/>
    </source>
</evidence>
<evidence type="ECO:0000256" key="2">
    <source>
        <dbReference type="ARBA" id="ARBA00004448"/>
    </source>
</evidence>
<sequence>MKMYKILFFNFTIMGTIITISAYSWFSMWMGLEINLLSIIPLMNSPKNTYPSESAIKYFITQTMASSILLFSILLIMTEIMMKFNLYTMIILNSAILTKMGAAPFHAWFPEVLEGLNWMNSLILLTWQKIAPMIILNMNLKINLFLISIIIMSTIISSIMGLNQISLRKIMAYSSINHIAWMITSMINQSVWILYFYIYTLISINIIIIFHNFNIFYINQLIYMEKNIKINKIILMFNFLSLGGLPPFLGFLPKWLTINYLIINKMYFISLILIIFTLITMYFYLRITFNSFLFKMSEPLMKSFNSLNLTWLIFNLIILMSLLICVLIFSFI</sequence>
<keyword evidence="7 18" id="KW-0679">Respiratory chain</keyword>
<feature type="transmembrane region" description="Helical" evidence="18">
    <location>
        <begin position="55"/>
        <end position="77"/>
    </location>
</feature>
<organism evidence="20">
    <name type="scientific">Cucujoidea sp. 2 KM-2017</name>
    <dbReference type="NCBI Taxonomy" id="2219356"/>
    <lineage>
        <taxon>Eukaryota</taxon>
        <taxon>Metazoa</taxon>
        <taxon>Ecdysozoa</taxon>
        <taxon>Arthropoda</taxon>
        <taxon>Hexapoda</taxon>
        <taxon>Insecta</taxon>
        <taxon>Pterygota</taxon>
        <taxon>Neoptera</taxon>
        <taxon>Endopterygota</taxon>
        <taxon>Coleoptera</taxon>
        <taxon>Polyphaga</taxon>
        <taxon>Cucujiformia</taxon>
    </lineage>
</organism>
<evidence type="ECO:0000256" key="9">
    <source>
        <dbReference type="ARBA" id="ARBA00022792"/>
    </source>
</evidence>
<dbReference type="PRINTS" id="PR01436">
    <property type="entry name" value="NADHDHGNASE2"/>
</dbReference>
<keyword evidence="11 18" id="KW-0249">Electron transport</keyword>
<comment type="similarity">
    <text evidence="3 18">Belongs to the complex I subunit 2 family.</text>
</comment>
<accession>A0A346RJI4</accession>
<dbReference type="EC" id="7.1.1.2" evidence="4 18"/>
<evidence type="ECO:0000256" key="17">
    <source>
        <dbReference type="ARBA" id="ARBA00049551"/>
    </source>
</evidence>
<feature type="transmembrane region" description="Helical" evidence="18">
    <location>
        <begin position="84"/>
        <end position="109"/>
    </location>
</feature>
<dbReference type="PANTHER" id="PTHR46552:SF1">
    <property type="entry name" value="NADH-UBIQUINONE OXIDOREDUCTASE CHAIN 2"/>
    <property type="match status" value="1"/>
</dbReference>
<comment type="function">
    <text evidence="18">Core subunit of the mitochondrial membrane respiratory chain NADH dehydrogenase (Complex I) which catalyzes electron transfer from NADH through the respiratory chain, using ubiquinone as an electron acceptor. Essential for the catalytic activity and assembly of complex I.</text>
</comment>
<keyword evidence="10 18" id="KW-1278">Translocase</keyword>
<proteinExistence type="inferred from homology"/>
<evidence type="ECO:0000256" key="3">
    <source>
        <dbReference type="ARBA" id="ARBA00007012"/>
    </source>
</evidence>
<dbReference type="AlphaFoldDB" id="A0A346RJI4"/>
<keyword evidence="15 18" id="KW-0496">Mitochondrion</keyword>
<gene>
    <name evidence="20" type="primary">nad2</name>
</gene>
<protein>
    <recommendedName>
        <fullName evidence="5 18">NADH-ubiquinone oxidoreductase chain 2</fullName>
        <ecNumber evidence="4 18">7.1.1.2</ecNumber>
    </recommendedName>
</protein>
<comment type="subcellular location">
    <subcellularLocation>
        <location evidence="2 18">Mitochondrion inner membrane</location>
        <topology evidence="2 18">Multi-pass membrane protein</topology>
    </subcellularLocation>
</comment>